<sequence>MVLGNDTATIPATVLNYLAGIRSRTGNNPLRLRIGGNSMDSSVYVPWQATPMLQLTPYASNFNNQPVNYGSLLWDVLKKVSDDLTGAEYLIGVEKFA</sequence>
<accession>A0A9P7GS32</accession>
<dbReference type="Gene3D" id="3.20.20.80">
    <property type="entry name" value="Glycosidases"/>
    <property type="match status" value="1"/>
</dbReference>
<dbReference type="Proteomes" id="UP000717328">
    <property type="component" value="Unassembled WGS sequence"/>
</dbReference>
<comment type="caution">
    <text evidence="1">The sequence shown here is derived from an EMBL/GenBank/DDBJ whole genome shotgun (WGS) entry which is preliminary data.</text>
</comment>
<evidence type="ECO:0000313" key="1">
    <source>
        <dbReference type="EMBL" id="KAG5652420.1"/>
    </source>
</evidence>
<keyword evidence="2" id="KW-1185">Reference proteome</keyword>
<protein>
    <submittedName>
        <fullName evidence="1">Uncharacterized protein</fullName>
    </submittedName>
</protein>
<evidence type="ECO:0000313" key="2">
    <source>
        <dbReference type="Proteomes" id="UP000717328"/>
    </source>
</evidence>
<reference evidence="1" key="2">
    <citation type="submission" date="2021-10" db="EMBL/GenBank/DDBJ databases">
        <title>Phylogenomics reveals ancestral predisposition of the termite-cultivated fungus Termitomyces towards a domesticated lifestyle.</title>
        <authorList>
            <person name="Auxier B."/>
            <person name="Grum-Grzhimaylo A."/>
            <person name="Cardenas M.E."/>
            <person name="Lodge J.D."/>
            <person name="Laessoe T."/>
            <person name="Pedersen O."/>
            <person name="Smith M.E."/>
            <person name="Kuyper T.W."/>
            <person name="Franco-Molano E.A."/>
            <person name="Baroni T.J."/>
            <person name="Aanen D.K."/>
        </authorList>
    </citation>
    <scope>NUCLEOTIDE SEQUENCE</scope>
    <source>
        <strain evidence="1">D49</strain>
    </source>
</reference>
<dbReference type="OrthoDB" id="2796951at2759"/>
<reference evidence="1" key="1">
    <citation type="submission" date="2021-02" db="EMBL/GenBank/DDBJ databases">
        <authorList>
            <person name="Nieuwenhuis M."/>
            <person name="Van De Peppel L.J.J."/>
        </authorList>
    </citation>
    <scope>NUCLEOTIDE SEQUENCE</scope>
    <source>
        <strain evidence="1">D49</strain>
    </source>
</reference>
<gene>
    <name evidence="1" type="ORF">H0H81_005068</name>
</gene>
<dbReference type="EMBL" id="JABCKI010000128">
    <property type="protein sequence ID" value="KAG5652420.1"/>
    <property type="molecule type" value="Genomic_DNA"/>
</dbReference>
<organism evidence="1 2">
    <name type="scientific">Sphagnurus paluster</name>
    <dbReference type="NCBI Taxonomy" id="117069"/>
    <lineage>
        <taxon>Eukaryota</taxon>
        <taxon>Fungi</taxon>
        <taxon>Dikarya</taxon>
        <taxon>Basidiomycota</taxon>
        <taxon>Agaricomycotina</taxon>
        <taxon>Agaricomycetes</taxon>
        <taxon>Agaricomycetidae</taxon>
        <taxon>Agaricales</taxon>
        <taxon>Tricholomatineae</taxon>
        <taxon>Lyophyllaceae</taxon>
        <taxon>Sphagnurus</taxon>
    </lineage>
</organism>
<proteinExistence type="predicted"/>
<name>A0A9P7GS32_9AGAR</name>
<dbReference type="AlphaFoldDB" id="A0A9P7GS32"/>